<evidence type="ECO:0000313" key="5">
    <source>
        <dbReference type="Proteomes" id="UP000005666"/>
    </source>
</evidence>
<evidence type="ECO:0000259" key="1">
    <source>
        <dbReference type="Pfam" id="PF11707"/>
    </source>
</evidence>
<dbReference type="OrthoDB" id="72892at2759"/>
<evidence type="ECO:0000313" key="4">
    <source>
        <dbReference type="EMBL" id="CCE65958.1"/>
    </source>
</evidence>
<dbReference type="STRING" id="1071381.G8C1D0"/>
<dbReference type="KEGG" id="tpf:TPHA_0N01770"/>
<feature type="domain" description="URB1 N-terminal" evidence="1">
    <location>
        <begin position="49"/>
        <end position="378"/>
    </location>
</feature>
<evidence type="ECO:0000259" key="2">
    <source>
        <dbReference type="Pfam" id="PF16201"/>
    </source>
</evidence>
<dbReference type="Pfam" id="PF11707">
    <property type="entry name" value="Npa1"/>
    <property type="match status" value="1"/>
</dbReference>
<dbReference type="PANTHER" id="PTHR13500">
    <property type="entry name" value="NUCLEOLAR PRERIBOSOMAL-ASSOCIATED PROTEIN 1"/>
    <property type="match status" value="1"/>
</dbReference>
<sequence length="1689" mass="194432">MSSEKFASVSDVDSGVIDKLKVLLESIAIDSSAKNNQGLYDFLQKGFGTQAVQAWSFYAQVNNLRDFGNSSKVLCKLLKVLNNTNVFHEFGDKLVNLILTSYIQVLYRGLSNPTIRVTKPILELMNEMINFNFHSHLESFISYFDFSIPGLGRLLMPSKNDISSNFDSENSSNRLKLRSTFLKFWIQLISNCPALLRKDLITDNNRFMSVWLKYMDKADDIETITMTLDLFESKILNEPIFKRTTKTKILNEFALGKIHSYYNSTNKELVKKTNDFFLAYACNPGSNVAFPDYSVWFDESPINASSNGVPVTVNQKEFNIHNKLLFNVLKSFKPWEDDMQSSTVIRILEHVPELVAPYCNMLATQGSHDPKMSSYWFGMTLLLGRIINLKIPEFMETIETNMVPKTSLVIENIIPSSITKSALTNSLQHESMLIKQLTTQLITFAFLKLEKILDLYDRKGWQSSKVVLSNAFYSHLPDLTIITSVLNQVYSTAKENKILSLSLTEILKHYSKFYPNFFNMKLSVDNIYSDVMKSNTFVGINLAILEGFLQFQEYSDSKIKWWSSTDDSNSLFTSLLKLASSKDCNTSVSHKIVALLDRLLHITIFFNKHPCSPIYALVNSLQVLSQTEDKHSLQKLWKLLDNTIARCVKTPYKYYDISQDYENISPFVIVLLQQWNFVEDKENSLILQKWLCIFLKYMVSLGESQIGIKKACETLSEGIKEEVRFVYLHFDNYDNHISVLIKDEWLLHSMLDSSFYSYALLSPIKKLNKIVRVPVDDFDAIGVIFKLKLLIDDNSIKVDKTYKNAVELLVLKLASYVDVSGKIDLINTSIILPMFDKLNEKEVSTISKQKGSYTLLTIIDNTMGIGLINTSFKDMLSDYLNRVISNLEKSDESRKQLENALISCMDTSSVTELTRENFNFSKDSALIFLNKLNRSTLNLDNNIFLHFMTFKDVEILENLIKFFQDSRIENFKDNLFLESVITSDIFCNILDAYMRSSYFSSQSILNILQKLETNEKLSISIAISISLIDCKELTAFKEKNIEYCISKFGSDSFCYSEDALKLFNASPLSLSKENITKIQNYLVSNYPNKYKAPTIEFMRLSNNWDSENVKLWLNKLVLYITKSVSEKSKLSEGFKLTLSQYQELLKVTPIWELVNNNFLNSQLEAFFNSAFVKDNFVLKTVLIILSSSGSKSVESGKFMQQILNNESITINTNSDEEEEASFLTVSVIYLLFKSDETANSTRFVQEKLLEQYNGTIDVKDEMILNILENIESKTSTSWTNYIYAWEFLDDLDEDSMELIGEIKMVTRQREGLVVTLKKDLVQKTIKSYCMERPEIPEIHNKSCVETWESFETSHKSSLRLKEKASIYNPMFLLLLIIQNEELVHQTTVEENTIFKFEVKKLFSSKLLQFIICALGDKNVNVSNIALSLIKGMLISLEDSLQFKEGIIFKILFKRIAYTFEMIKANTNEKIKMPAPLVWFVISYIVEILMMPLSPLHEKCYKWVLNGHYIRYTEIPLLQELMDPTTKTSDRSIDYEHYYKHLSWMLAILETSINTENDVNLLKGKGVFEWLMNTMSSSYLNSKLKSMILSIFFKVERINNGGSTLMTRYAALSTLEIARQNVSLNLASENKMLEKNSKNKIIMKKSLVLKENELNIEEVLQSFAILIDSQKRLATWVSNDHENLVKRIRK</sequence>
<dbReference type="GO" id="GO:0000466">
    <property type="term" value="P:maturation of 5.8S rRNA from tricistronic rRNA transcript (SSU-rRNA, 5.8S rRNA, LSU-rRNA)"/>
    <property type="evidence" value="ECO:0007669"/>
    <property type="project" value="TreeGrafter"/>
</dbReference>
<dbReference type="GO" id="GO:0000463">
    <property type="term" value="P:maturation of LSU-rRNA from tricistronic rRNA transcript (SSU-rRNA, 5.8S rRNA, LSU-rRNA)"/>
    <property type="evidence" value="ECO:0007669"/>
    <property type="project" value="TreeGrafter"/>
</dbReference>
<evidence type="ECO:0000259" key="3">
    <source>
        <dbReference type="Pfam" id="PF26140"/>
    </source>
</evidence>
<dbReference type="GeneID" id="11532047"/>
<dbReference type="InterPro" id="IPR059018">
    <property type="entry name" value="HEAT_URB1"/>
</dbReference>
<dbReference type="RefSeq" id="XP_003688392.1">
    <property type="nucleotide sequence ID" value="XM_003688344.1"/>
</dbReference>
<organism evidence="4 5">
    <name type="scientific">Tetrapisispora phaffii (strain ATCC 24235 / CBS 4417 / NBRC 1672 / NRRL Y-8282 / UCD 70-5)</name>
    <name type="common">Yeast</name>
    <name type="synonym">Fabospora phaffii</name>
    <dbReference type="NCBI Taxonomy" id="1071381"/>
    <lineage>
        <taxon>Eukaryota</taxon>
        <taxon>Fungi</taxon>
        <taxon>Dikarya</taxon>
        <taxon>Ascomycota</taxon>
        <taxon>Saccharomycotina</taxon>
        <taxon>Saccharomycetes</taxon>
        <taxon>Saccharomycetales</taxon>
        <taxon>Saccharomycetaceae</taxon>
        <taxon>Tetrapisispora</taxon>
    </lineage>
</organism>
<dbReference type="HOGENOM" id="CLU_003174_0_0_1"/>
<feature type="domain" description="URB1 C-terminal" evidence="2">
    <location>
        <begin position="1407"/>
        <end position="1612"/>
    </location>
</feature>
<dbReference type="PANTHER" id="PTHR13500:SF0">
    <property type="entry name" value="NUCLEOLAR PRE-RIBOSOMAL-ASSOCIATED PROTEIN 1"/>
    <property type="match status" value="1"/>
</dbReference>
<evidence type="ECO:0008006" key="6">
    <source>
        <dbReference type="Google" id="ProtNLM"/>
    </source>
</evidence>
<reference evidence="4 5" key="1">
    <citation type="journal article" date="2011" name="Proc. Natl. Acad. Sci. U.S.A.">
        <title>Evolutionary erosion of yeast sex chromosomes by mating-type switching accidents.</title>
        <authorList>
            <person name="Gordon J.L."/>
            <person name="Armisen D."/>
            <person name="Proux-Wera E."/>
            <person name="Oheigeartaigh S.S."/>
            <person name="Byrne K.P."/>
            <person name="Wolfe K.H."/>
        </authorList>
    </citation>
    <scope>NUCLEOTIDE SEQUENCE [LARGE SCALE GENOMIC DNA]</scope>
    <source>
        <strain evidence="5">ATCC 24235 / CBS 4417 / NBRC 1672 / NRRL Y-8282 / UCD 70-5</strain>
    </source>
</reference>
<dbReference type="EMBL" id="HE612869">
    <property type="protein sequence ID" value="CCE65958.1"/>
    <property type="molecule type" value="Genomic_DNA"/>
</dbReference>
<gene>
    <name evidence="4" type="primary">TPHA0N01770</name>
    <name evidence="4" type="ordered locus">TPHA_0N01770</name>
</gene>
<dbReference type="GO" id="GO:0005730">
    <property type="term" value="C:nucleolus"/>
    <property type="evidence" value="ECO:0007669"/>
    <property type="project" value="TreeGrafter"/>
</dbReference>
<dbReference type="Pfam" id="PF26140">
    <property type="entry name" value="HEAT_URB1"/>
    <property type="match status" value="1"/>
</dbReference>
<proteinExistence type="predicted"/>
<dbReference type="InterPro" id="IPR021714">
    <property type="entry name" value="URB1_N"/>
</dbReference>
<dbReference type="eggNOG" id="KOG1791">
    <property type="taxonomic scope" value="Eukaryota"/>
</dbReference>
<dbReference type="Proteomes" id="UP000005666">
    <property type="component" value="Chromosome 14"/>
</dbReference>
<dbReference type="OMA" id="MTSYWFG"/>
<dbReference type="InterPro" id="IPR032436">
    <property type="entry name" value="URB1_C"/>
</dbReference>
<dbReference type="InterPro" id="IPR039844">
    <property type="entry name" value="URB1"/>
</dbReference>
<accession>G8C1D0</accession>
<protein>
    <recommendedName>
        <fullName evidence="6">Nucleolar pre-ribosomal-associated protein 1</fullName>
    </recommendedName>
</protein>
<dbReference type="Pfam" id="PF16201">
    <property type="entry name" value="NopRA1"/>
    <property type="match status" value="1"/>
</dbReference>
<keyword evidence="5" id="KW-1185">Reference proteome</keyword>
<name>G8C1D0_TETPH</name>
<feature type="domain" description="URB1 central HEAT repeat" evidence="3">
    <location>
        <begin position="558"/>
        <end position="733"/>
    </location>
</feature>